<feature type="region of interest" description="Disordered" evidence="1">
    <location>
        <begin position="18"/>
        <end position="110"/>
    </location>
</feature>
<dbReference type="Pfam" id="PF26146">
    <property type="entry name" value="PI-PLC_X"/>
    <property type="match status" value="1"/>
</dbReference>
<dbReference type="Proteomes" id="UP000225277">
    <property type="component" value="Unassembled WGS sequence"/>
</dbReference>
<dbReference type="STRING" id="112498.A0A2D3VC74"/>
<feature type="signal peptide" evidence="3">
    <location>
        <begin position="1"/>
        <end position="18"/>
    </location>
</feature>
<dbReference type="PANTHER" id="PTHR13593:SF140">
    <property type="entry name" value="PLC-LIKE PHOSPHODIESTERASE"/>
    <property type="match status" value="1"/>
</dbReference>
<dbReference type="PANTHER" id="PTHR13593">
    <property type="match status" value="1"/>
</dbReference>
<keyword evidence="2" id="KW-0812">Transmembrane</keyword>
<dbReference type="GeneID" id="35601334"/>
<keyword evidence="2" id="KW-1133">Transmembrane helix</keyword>
<dbReference type="RefSeq" id="XP_023627223.1">
    <property type="nucleotide sequence ID" value="XM_023771455.1"/>
</dbReference>
<protein>
    <submittedName>
        <fullName evidence="4">Related to BSC1 Transcript encoded by this ORF shows a high level of stop codon bypass</fullName>
    </submittedName>
</protein>
<dbReference type="InterPro" id="IPR017946">
    <property type="entry name" value="PLC-like_Pdiesterase_TIM-brl"/>
</dbReference>
<dbReference type="EMBL" id="FJUY01000009">
    <property type="protein sequence ID" value="CZT20334.1"/>
    <property type="molecule type" value="Genomic_DNA"/>
</dbReference>
<reference evidence="4 5" key="1">
    <citation type="submission" date="2016-03" db="EMBL/GenBank/DDBJ databases">
        <authorList>
            <person name="Ploux O."/>
        </authorList>
    </citation>
    <scope>NUCLEOTIDE SEQUENCE [LARGE SCALE GENOMIC DNA]</scope>
    <source>
        <strain evidence="4 5">URUG2</strain>
    </source>
</reference>
<name>A0A2D3VC74_9PEZI</name>
<feature type="compositionally biased region" description="Polar residues" evidence="1">
    <location>
        <begin position="58"/>
        <end position="72"/>
    </location>
</feature>
<dbReference type="OrthoDB" id="7984201at2759"/>
<evidence type="ECO:0000256" key="1">
    <source>
        <dbReference type="SAM" id="MobiDB-lite"/>
    </source>
</evidence>
<accession>A0A2D3VC74</accession>
<dbReference type="Gene3D" id="3.20.20.190">
    <property type="entry name" value="Phosphatidylinositol (PI) phosphodiesterase"/>
    <property type="match status" value="1"/>
</dbReference>
<keyword evidence="2" id="KW-0472">Membrane</keyword>
<feature type="chain" id="PRO_5013810504" evidence="3">
    <location>
        <begin position="19"/>
        <end position="480"/>
    </location>
</feature>
<dbReference type="GO" id="GO:0006629">
    <property type="term" value="P:lipid metabolic process"/>
    <property type="evidence" value="ECO:0007669"/>
    <property type="project" value="InterPro"/>
</dbReference>
<evidence type="ECO:0000256" key="3">
    <source>
        <dbReference type="SAM" id="SignalP"/>
    </source>
</evidence>
<proteinExistence type="predicted"/>
<organism evidence="4 5">
    <name type="scientific">Ramularia collo-cygni</name>
    <dbReference type="NCBI Taxonomy" id="112498"/>
    <lineage>
        <taxon>Eukaryota</taxon>
        <taxon>Fungi</taxon>
        <taxon>Dikarya</taxon>
        <taxon>Ascomycota</taxon>
        <taxon>Pezizomycotina</taxon>
        <taxon>Dothideomycetes</taxon>
        <taxon>Dothideomycetidae</taxon>
        <taxon>Mycosphaerellales</taxon>
        <taxon>Mycosphaerellaceae</taxon>
        <taxon>Ramularia</taxon>
    </lineage>
</organism>
<keyword evidence="3" id="KW-0732">Signal</keyword>
<dbReference type="InterPro" id="IPR051057">
    <property type="entry name" value="PI-PLC_domain"/>
</dbReference>
<evidence type="ECO:0000313" key="5">
    <source>
        <dbReference type="Proteomes" id="UP000225277"/>
    </source>
</evidence>
<feature type="transmembrane region" description="Helical" evidence="2">
    <location>
        <begin position="461"/>
        <end position="479"/>
    </location>
</feature>
<gene>
    <name evidence="4" type="ORF">RCC_06193</name>
</gene>
<sequence>MLPGSLLLLCLAAIGARAQNDEGSSSSDSATSSSSSGSNTRSSTRSSSSSSVEPVLFTFTNGGSTLTGTQIPTAIPTGSDVTYLTGSSQSTRETSTRTSNDTMTTSSNSQITASSKAVSVTQIIGGAGSNSTMTSKTSSAAAPTNTVPCNGFPEFCERKYSNISMVVAHNAAFVQPANAASNQLLGVKDQLADGVRMIQGEVHWDEANQTLYNCHSNCDLLNTGPYQDTLTTIRKFLDDNPYDVVSILIVNSVYTKVENFVPAITNAGLLPYVYEPQYVPQHRDQWPTLGEMILRNQRAVIFMDYEANQESVPYILDEFSHIWETPFSPVDASFPCTQQRPPDLDPKRARDEYMYMANHNLNTAIDLSSLGIDTGGLLVPNTPKLNITNAKGNETGMLGAMSYNCAAEWGHPPNFLLVDYYNVGPSGDNSPDVFDVAAKDNGVVYSIECCGMGGQKSAAPVMRMSFAALVVAVGVFVVVV</sequence>
<feature type="compositionally biased region" description="Low complexity" evidence="1">
    <location>
        <begin position="18"/>
        <end position="51"/>
    </location>
</feature>
<dbReference type="SUPFAM" id="SSF51695">
    <property type="entry name" value="PLC-like phosphodiesterases"/>
    <property type="match status" value="1"/>
</dbReference>
<keyword evidence="5" id="KW-1185">Reference proteome</keyword>
<feature type="compositionally biased region" description="Low complexity" evidence="1">
    <location>
        <begin position="85"/>
        <end position="109"/>
    </location>
</feature>
<dbReference type="AlphaFoldDB" id="A0A2D3VC74"/>
<evidence type="ECO:0000256" key="2">
    <source>
        <dbReference type="SAM" id="Phobius"/>
    </source>
</evidence>
<evidence type="ECO:0000313" key="4">
    <source>
        <dbReference type="EMBL" id="CZT20334.1"/>
    </source>
</evidence>
<dbReference type="GO" id="GO:0008081">
    <property type="term" value="F:phosphoric diester hydrolase activity"/>
    <property type="evidence" value="ECO:0007669"/>
    <property type="project" value="InterPro"/>
</dbReference>